<organism evidence="2 3">
    <name type="scientific">Labrys monachus</name>
    <dbReference type="NCBI Taxonomy" id="217067"/>
    <lineage>
        <taxon>Bacteria</taxon>
        <taxon>Pseudomonadati</taxon>
        <taxon>Pseudomonadota</taxon>
        <taxon>Alphaproteobacteria</taxon>
        <taxon>Hyphomicrobiales</taxon>
        <taxon>Xanthobacteraceae</taxon>
        <taxon>Labrys</taxon>
    </lineage>
</organism>
<evidence type="ECO:0000313" key="2">
    <source>
        <dbReference type="EMBL" id="MDQ0392380.1"/>
    </source>
</evidence>
<feature type="chain" id="PRO_5047139249" evidence="1">
    <location>
        <begin position="19"/>
        <end position="129"/>
    </location>
</feature>
<dbReference type="PROSITE" id="PS51257">
    <property type="entry name" value="PROKAR_LIPOPROTEIN"/>
    <property type="match status" value="1"/>
</dbReference>
<dbReference type="EMBL" id="JAUSVK010000001">
    <property type="protein sequence ID" value="MDQ0392380.1"/>
    <property type="molecule type" value="Genomic_DNA"/>
</dbReference>
<evidence type="ECO:0000313" key="3">
    <source>
        <dbReference type="Proteomes" id="UP001237448"/>
    </source>
</evidence>
<keyword evidence="1" id="KW-0732">Signal</keyword>
<protein>
    <submittedName>
        <fullName evidence="2">Uncharacterized protein</fullName>
    </submittedName>
</protein>
<keyword evidence="3" id="KW-1185">Reference proteome</keyword>
<dbReference type="Proteomes" id="UP001237448">
    <property type="component" value="Unassembled WGS sequence"/>
</dbReference>
<reference evidence="2 3" key="1">
    <citation type="submission" date="2023-07" db="EMBL/GenBank/DDBJ databases">
        <title>Genomic Encyclopedia of Type Strains, Phase IV (KMG-IV): sequencing the most valuable type-strain genomes for metagenomic binning, comparative biology and taxonomic classification.</title>
        <authorList>
            <person name="Goeker M."/>
        </authorList>
    </citation>
    <scope>NUCLEOTIDE SEQUENCE [LARGE SCALE GENOMIC DNA]</scope>
    <source>
        <strain evidence="2 3">DSM 5896</strain>
    </source>
</reference>
<name>A0ABU0FCQ7_9HYPH</name>
<evidence type="ECO:0000256" key="1">
    <source>
        <dbReference type="SAM" id="SignalP"/>
    </source>
</evidence>
<feature type="signal peptide" evidence="1">
    <location>
        <begin position="1"/>
        <end position="18"/>
    </location>
</feature>
<dbReference type="RefSeq" id="WP_307426162.1">
    <property type="nucleotide sequence ID" value="NZ_JAUSVK010000001.1"/>
</dbReference>
<gene>
    <name evidence="2" type="ORF">J3R73_002172</name>
</gene>
<sequence>MKVVIAVVFSALVLAGCAAEPATPVAESSSNNPLETQCRAEGVKSGPDMATCMRRHAAAGIARDTCERKGLRKASAPMDQCVKYEAQFIEATQQCLSGGVSASDGPLLKSCIAGKAPEAAAYKGIKAGG</sequence>
<accession>A0ABU0FCQ7</accession>
<proteinExistence type="predicted"/>
<comment type="caution">
    <text evidence="2">The sequence shown here is derived from an EMBL/GenBank/DDBJ whole genome shotgun (WGS) entry which is preliminary data.</text>
</comment>